<reference evidence="6" key="1">
    <citation type="submission" date="2017-02" db="UniProtKB">
        <authorList>
            <consortium name="WormBaseParasite"/>
        </authorList>
    </citation>
    <scope>IDENTIFICATION</scope>
</reference>
<proteinExistence type="predicted"/>
<feature type="compositionally biased region" description="Polar residues" evidence="1">
    <location>
        <begin position="292"/>
        <end position="304"/>
    </location>
</feature>
<feature type="domain" description="C2H2-type" evidence="2">
    <location>
        <begin position="46"/>
        <end position="68"/>
    </location>
</feature>
<evidence type="ECO:0000313" key="5">
    <source>
        <dbReference type="Proteomes" id="UP000274756"/>
    </source>
</evidence>
<evidence type="ECO:0000313" key="3">
    <source>
        <dbReference type="EMBL" id="VDN57192.1"/>
    </source>
</evidence>
<gene>
    <name evidence="3" type="ORF">DME_LOCUS7165</name>
</gene>
<feature type="compositionally biased region" description="Basic and acidic residues" evidence="1">
    <location>
        <begin position="152"/>
        <end position="163"/>
    </location>
</feature>
<dbReference type="AlphaFoldDB" id="A0A0N4U7N6"/>
<protein>
    <submittedName>
        <fullName evidence="6">C2H2-type domain-containing protein</fullName>
    </submittedName>
</protein>
<evidence type="ECO:0000313" key="6">
    <source>
        <dbReference type="WBParaSite" id="DME_0000300601-mRNA-1"/>
    </source>
</evidence>
<name>A0A0N4U7N6_DRAME</name>
<dbReference type="InterPro" id="IPR013087">
    <property type="entry name" value="Znf_C2H2_type"/>
</dbReference>
<accession>A0A0N4U7N6</accession>
<feature type="region of interest" description="Disordered" evidence="1">
    <location>
        <begin position="141"/>
        <end position="176"/>
    </location>
</feature>
<dbReference type="Proteomes" id="UP000274756">
    <property type="component" value="Unassembled WGS sequence"/>
</dbReference>
<evidence type="ECO:0000256" key="1">
    <source>
        <dbReference type="SAM" id="MobiDB-lite"/>
    </source>
</evidence>
<dbReference type="EMBL" id="UYYG01001159">
    <property type="protein sequence ID" value="VDN57192.1"/>
    <property type="molecule type" value="Genomic_DNA"/>
</dbReference>
<organism evidence="4 6">
    <name type="scientific">Dracunculus medinensis</name>
    <name type="common">Guinea worm</name>
    <dbReference type="NCBI Taxonomy" id="318479"/>
    <lineage>
        <taxon>Eukaryota</taxon>
        <taxon>Metazoa</taxon>
        <taxon>Ecdysozoa</taxon>
        <taxon>Nematoda</taxon>
        <taxon>Chromadorea</taxon>
        <taxon>Rhabditida</taxon>
        <taxon>Spirurina</taxon>
        <taxon>Dracunculoidea</taxon>
        <taxon>Dracunculidae</taxon>
        <taxon>Dracunculus</taxon>
    </lineage>
</organism>
<evidence type="ECO:0000313" key="4">
    <source>
        <dbReference type="Proteomes" id="UP000038040"/>
    </source>
</evidence>
<sequence length="390" mass="44092">MASTNNLLCAFKSENTSKTCNQGFLSVSKLIEHIARTHMNFSVFICCGCNSTFITALQVMSHVTNCSHPNKAVKVNKDAFISIELLEEIEDLVMRSIGAAIGRAFEKGVEYMRSVSVNRSKYQSGCREYCDERTYQNVQSVPDQIHLPSANTEKEQSDRERKLSNSSQSSDIGTKSIGKELAERMRKKLIADAQRKKRLEQYSEKLKVEPTAVEEKNRKSAVKITSQSRQDMLVEEPKVQQTVSRKLPPTVRYTKLQLTPTEQQTRKTFITSLPKGPSDCENTSKQSHEHNFMNSDNNLPPKSSTGMIRGILKRRLEPKEEEVELAKNFIVSQQPTPENKPSNGVSFSNSISNFTLNMNDLKQEEKSSDSTVANNTDEVDCLALWKILYF</sequence>
<dbReference type="PROSITE" id="PS00028">
    <property type="entry name" value="ZINC_FINGER_C2H2_1"/>
    <property type="match status" value="1"/>
</dbReference>
<feature type="compositionally biased region" description="Polar residues" evidence="1">
    <location>
        <begin position="164"/>
        <end position="173"/>
    </location>
</feature>
<feature type="region of interest" description="Disordered" evidence="1">
    <location>
        <begin position="271"/>
        <end position="304"/>
    </location>
</feature>
<reference evidence="3 5" key="2">
    <citation type="submission" date="2018-11" db="EMBL/GenBank/DDBJ databases">
        <authorList>
            <consortium name="Pathogen Informatics"/>
        </authorList>
    </citation>
    <scope>NUCLEOTIDE SEQUENCE [LARGE SCALE GENOMIC DNA]</scope>
</reference>
<evidence type="ECO:0000259" key="2">
    <source>
        <dbReference type="PROSITE" id="PS00028"/>
    </source>
</evidence>
<dbReference type="WBParaSite" id="DME_0000300601-mRNA-1">
    <property type="protein sequence ID" value="DME_0000300601-mRNA-1"/>
    <property type="gene ID" value="DME_0000300601"/>
</dbReference>
<dbReference type="Proteomes" id="UP000038040">
    <property type="component" value="Unplaced"/>
</dbReference>
<keyword evidence="5" id="KW-1185">Reference proteome</keyword>